<keyword evidence="3" id="KW-0479">Metal-binding</keyword>
<dbReference type="AlphaFoldDB" id="A0A1Y0V4J6"/>
<keyword evidence="4" id="KW-0560">Oxidoreductase</keyword>
<evidence type="ECO:0000259" key="7">
    <source>
        <dbReference type="Pfam" id="PF04261"/>
    </source>
</evidence>
<dbReference type="GO" id="GO:0004601">
    <property type="term" value="F:peroxidase activity"/>
    <property type="evidence" value="ECO:0007669"/>
    <property type="project" value="UniProtKB-KW"/>
</dbReference>
<evidence type="ECO:0000256" key="5">
    <source>
        <dbReference type="ARBA" id="ARBA00023004"/>
    </source>
</evidence>
<dbReference type="Pfam" id="PF20628">
    <property type="entry name" value="Dyp_perox_C"/>
    <property type="match status" value="1"/>
</dbReference>
<dbReference type="InterPro" id="IPR048328">
    <property type="entry name" value="Dyp_perox_C"/>
</dbReference>
<reference evidence="9 10" key="1">
    <citation type="submission" date="2017-05" db="EMBL/GenBank/DDBJ databases">
        <title>Genome sequence of Acetobacter pasteurianus subsp. ascendens strain SRCM101447.</title>
        <authorList>
            <person name="Cho S.H."/>
        </authorList>
    </citation>
    <scope>NUCLEOTIDE SEQUENCE [LARGE SCALE GENOMIC DNA]</scope>
    <source>
        <strain evidence="9 10">SRCM101447</strain>
    </source>
</reference>
<sequence length="379" mass="41479">MCLFDTTFHLATNIDLPMLGISRNFITHHIFRSSLTVVTPQPVDTKLTQSALFLVMTLNDAPAVRTQVLDLLGDISSLVRGVGFRIPDGKLSCIAGIGSNAWDLLFGAPRPKELHPFQEINGVHHAPSTPGDLLFHIRATRMDLCFELATALTSRLEDVAKVADEVHGFKYFDARDLLGFVDGTENPTGQAAFAATVIEDEDPSFTGGSYVIVQKYLHDLKKWNAIPTEVQEHIIGRKKVSDIELPEAAKPSYAHNVLTNIEENGQQLQIVRDNMPFGEVGKGEFGTYFIGYARSPARTEQMLQNMFIGKPPGNYDRILDVSTAVTGALFFIPTSEFLDDAPNMSTENTQASPEPTSALHNTKALHGSLGIGSLNNKDA</sequence>
<dbReference type="Pfam" id="PF04261">
    <property type="entry name" value="Dyp_perox_N"/>
    <property type="match status" value="1"/>
</dbReference>
<accession>A0A1Y0V4J6</accession>
<dbReference type="Proteomes" id="UP000195633">
    <property type="component" value="Chromosome"/>
</dbReference>
<dbReference type="GO" id="GO:0020037">
    <property type="term" value="F:heme binding"/>
    <property type="evidence" value="ECO:0007669"/>
    <property type="project" value="InterPro"/>
</dbReference>
<dbReference type="InterPro" id="IPR006314">
    <property type="entry name" value="Dyp_peroxidase"/>
</dbReference>
<dbReference type="PANTHER" id="PTHR30521:SF0">
    <property type="entry name" value="DYP-TYPE PEROXIDASE FAMILY PROTEIN"/>
    <property type="match status" value="1"/>
</dbReference>
<dbReference type="NCBIfam" id="TIGR01413">
    <property type="entry name" value="Dyp_perox_fam"/>
    <property type="match status" value="1"/>
</dbReference>
<evidence type="ECO:0000256" key="3">
    <source>
        <dbReference type="ARBA" id="ARBA00022723"/>
    </source>
</evidence>
<comment type="cofactor">
    <cofactor evidence="1">
        <name>heme b</name>
        <dbReference type="ChEBI" id="CHEBI:60344"/>
    </cofactor>
</comment>
<feature type="domain" description="Dyp-type peroxidase N-terminal" evidence="7">
    <location>
        <begin position="42"/>
        <end position="170"/>
    </location>
</feature>
<evidence type="ECO:0000256" key="6">
    <source>
        <dbReference type="ARBA" id="ARBA00025737"/>
    </source>
</evidence>
<dbReference type="EMBL" id="CP021524">
    <property type="protein sequence ID" value="ARW10829.1"/>
    <property type="molecule type" value="Genomic_DNA"/>
</dbReference>
<proteinExistence type="inferred from homology"/>
<keyword evidence="2 9" id="KW-0575">Peroxidase</keyword>
<dbReference type="SUPFAM" id="SSF54909">
    <property type="entry name" value="Dimeric alpha+beta barrel"/>
    <property type="match status" value="1"/>
</dbReference>
<dbReference type="PANTHER" id="PTHR30521">
    <property type="entry name" value="DEFERROCHELATASE/PEROXIDASE"/>
    <property type="match status" value="1"/>
</dbReference>
<dbReference type="PROSITE" id="PS51404">
    <property type="entry name" value="DYP_PEROXIDASE"/>
    <property type="match status" value="1"/>
</dbReference>
<dbReference type="GO" id="GO:0005829">
    <property type="term" value="C:cytosol"/>
    <property type="evidence" value="ECO:0007669"/>
    <property type="project" value="TreeGrafter"/>
</dbReference>
<name>A0A1Y0V4J6_9PROT</name>
<evidence type="ECO:0000256" key="2">
    <source>
        <dbReference type="ARBA" id="ARBA00022559"/>
    </source>
</evidence>
<gene>
    <name evidence="9" type="ORF">S101447_01760</name>
</gene>
<keyword evidence="5" id="KW-0408">Iron</keyword>
<dbReference type="InterPro" id="IPR011008">
    <property type="entry name" value="Dimeric_a/b-barrel"/>
</dbReference>
<evidence type="ECO:0000256" key="1">
    <source>
        <dbReference type="ARBA" id="ARBA00001970"/>
    </source>
</evidence>
<protein>
    <submittedName>
        <fullName evidence="9">Putative deferrochelatase/peroxidase YfeX</fullName>
    </submittedName>
</protein>
<dbReference type="GO" id="GO:0046872">
    <property type="term" value="F:metal ion binding"/>
    <property type="evidence" value="ECO:0007669"/>
    <property type="project" value="UniProtKB-KW"/>
</dbReference>
<evidence type="ECO:0000313" key="10">
    <source>
        <dbReference type="Proteomes" id="UP000195633"/>
    </source>
</evidence>
<comment type="similarity">
    <text evidence="6">Belongs to the DyP-type peroxidase family.</text>
</comment>
<evidence type="ECO:0000313" key="9">
    <source>
        <dbReference type="EMBL" id="ARW10829.1"/>
    </source>
</evidence>
<dbReference type="STRING" id="481146.A4S02_08960"/>
<evidence type="ECO:0000259" key="8">
    <source>
        <dbReference type="Pfam" id="PF20628"/>
    </source>
</evidence>
<evidence type="ECO:0000256" key="4">
    <source>
        <dbReference type="ARBA" id="ARBA00023002"/>
    </source>
</evidence>
<organism evidence="9 10">
    <name type="scientific">Acetobacter ascendens</name>
    <dbReference type="NCBI Taxonomy" id="481146"/>
    <lineage>
        <taxon>Bacteria</taxon>
        <taxon>Pseudomonadati</taxon>
        <taxon>Pseudomonadota</taxon>
        <taxon>Alphaproteobacteria</taxon>
        <taxon>Acetobacterales</taxon>
        <taxon>Acetobacteraceae</taxon>
        <taxon>Acetobacter</taxon>
    </lineage>
</organism>
<feature type="domain" description="Dyp-type peroxidase C-terminal" evidence="8">
    <location>
        <begin position="173"/>
        <end position="336"/>
    </location>
</feature>
<dbReference type="InterPro" id="IPR048327">
    <property type="entry name" value="Dyp_perox_N"/>
</dbReference>